<evidence type="ECO:0000256" key="10">
    <source>
        <dbReference type="SAM" id="Phobius"/>
    </source>
</evidence>
<dbReference type="InterPro" id="IPR004117">
    <property type="entry name" value="7tm6_olfct_rcpt"/>
</dbReference>
<dbReference type="GO" id="GO:0004984">
    <property type="term" value="F:olfactory receptor activity"/>
    <property type="evidence" value="ECO:0007669"/>
    <property type="project" value="InterPro"/>
</dbReference>
<keyword evidence="2" id="KW-1003">Cell membrane</keyword>
<evidence type="ECO:0000256" key="9">
    <source>
        <dbReference type="ARBA" id="ARBA00023224"/>
    </source>
</evidence>
<dbReference type="OrthoDB" id="8185860at2759"/>
<evidence type="ECO:0000313" key="11">
    <source>
        <dbReference type="EMBL" id="RLU20324.1"/>
    </source>
</evidence>
<proteinExistence type="predicted"/>
<keyword evidence="6 10" id="KW-1133">Transmembrane helix</keyword>
<evidence type="ECO:0000313" key="12">
    <source>
        <dbReference type="Proteomes" id="UP000279307"/>
    </source>
</evidence>
<dbReference type="GO" id="GO:0005549">
    <property type="term" value="F:odorant binding"/>
    <property type="evidence" value="ECO:0007669"/>
    <property type="project" value="InterPro"/>
</dbReference>
<evidence type="ECO:0000256" key="8">
    <source>
        <dbReference type="ARBA" id="ARBA00023170"/>
    </source>
</evidence>
<evidence type="ECO:0000256" key="7">
    <source>
        <dbReference type="ARBA" id="ARBA00023136"/>
    </source>
</evidence>
<dbReference type="Proteomes" id="UP000279307">
    <property type="component" value="Chromosome 7"/>
</dbReference>
<sequence>MESFTMILSLLSGQAPLTILLLFRGRLQRLLSTCEELWATLSATEKKCVHDYAKTTQRLTYFYLFGCAFTIFFYAVASLFVAQRDESSNVTTRVLPYARLVEVSRTPCYEIRCSMINVGVTCVAADTIGPVLILTVSGHFKVLNSRMLNLSNRACWNKCPRNRAKPDLQLCVQYHQISEAISKAVYCTSWYHFSYALKRSLNIVALRSQKAAQLTAGYFVPLSLQTFASVRVQHDVPCC</sequence>
<organism evidence="11 12">
    <name type="scientific">Ooceraea biroi</name>
    <name type="common">Clonal raider ant</name>
    <name type="synonym">Cerapachys biroi</name>
    <dbReference type="NCBI Taxonomy" id="2015173"/>
    <lineage>
        <taxon>Eukaryota</taxon>
        <taxon>Metazoa</taxon>
        <taxon>Ecdysozoa</taxon>
        <taxon>Arthropoda</taxon>
        <taxon>Hexapoda</taxon>
        <taxon>Insecta</taxon>
        <taxon>Pterygota</taxon>
        <taxon>Neoptera</taxon>
        <taxon>Endopterygota</taxon>
        <taxon>Hymenoptera</taxon>
        <taxon>Apocrita</taxon>
        <taxon>Aculeata</taxon>
        <taxon>Formicoidea</taxon>
        <taxon>Formicidae</taxon>
        <taxon>Dorylinae</taxon>
        <taxon>Ooceraea</taxon>
    </lineage>
</organism>
<dbReference type="Pfam" id="PF02949">
    <property type="entry name" value="7tm_6"/>
    <property type="match status" value="2"/>
</dbReference>
<evidence type="ECO:0000256" key="1">
    <source>
        <dbReference type="ARBA" id="ARBA00004651"/>
    </source>
</evidence>
<keyword evidence="7 10" id="KW-0472">Membrane</keyword>
<dbReference type="PANTHER" id="PTHR21137">
    <property type="entry name" value="ODORANT RECEPTOR"/>
    <property type="match status" value="1"/>
</dbReference>
<dbReference type="EMBL" id="QOIP01000007">
    <property type="protein sequence ID" value="RLU20324.1"/>
    <property type="molecule type" value="Genomic_DNA"/>
</dbReference>
<feature type="transmembrane region" description="Helical" evidence="10">
    <location>
        <begin position="61"/>
        <end position="82"/>
    </location>
</feature>
<feature type="transmembrane region" description="Helical" evidence="10">
    <location>
        <begin position="6"/>
        <end position="23"/>
    </location>
</feature>
<keyword evidence="9" id="KW-0807">Transducer</keyword>
<keyword evidence="3" id="KW-0716">Sensory transduction</keyword>
<keyword evidence="5" id="KW-0552">Olfaction</keyword>
<evidence type="ECO:0000256" key="4">
    <source>
        <dbReference type="ARBA" id="ARBA00022692"/>
    </source>
</evidence>
<comment type="caution">
    <text evidence="11">The sequence shown here is derived from an EMBL/GenBank/DDBJ whole genome shotgun (WGS) entry which is preliminary data.</text>
</comment>
<dbReference type="PANTHER" id="PTHR21137:SF35">
    <property type="entry name" value="ODORANT RECEPTOR 19A-RELATED"/>
    <property type="match status" value="1"/>
</dbReference>
<comment type="subcellular location">
    <subcellularLocation>
        <location evidence="1">Cell membrane</location>
        <topology evidence="1">Multi-pass membrane protein</topology>
    </subcellularLocation>
</comment>
<protein>
    <submittedName>
        <fullName evidence="11">Uncharacterized protein</fullName>
    </submittedName>
</protein>
<evidence type="ECO:0000256" key="2">
    <source>
        <dbReference type="ARBA" id="ARBA00022475"/>
    </source>
</evidence>
<keyword evidence="4 10" id="KW-0812">Transmembrane</keyword>
<evidence type="ECO:0000256" key="5">
    <source>
        <dbReference type="ARBA" id="ARBA00022725"/>
    </source>
</evidence>
<evidence type="ECO:0000256" key="3">
    <source>
        <dbReference type="ARBA" id="ARBA00022606"/>
    </source>
</evidence>
<name>A0A3L8DIR3_OOCBI</name>
<dbReference type="GO" id="GO:0007165">
    <property type="term" value="P:signal transduction"/>
    <property type="evidence" value="ECO:0007669"/>
    <property type="project" value="UniProtKB-KW"/>
</dbReference>
<evidence type="ECO:0000256" key="6">
    <source>
        <dbReference type="ARBA" id="ARBA00022989"/>
    </source>
</evidence>
<gene>
    <name evidence="11" type="ORF">DMN91_006932</name>
</gene>
<accession>A0A3L8DIR3</accession>
<reference evidence="11 12" key="1">
    <citation type="journal article" date="2018" name="Genome Res.">
        <title>The genomic architecture and molecular evolution of ant odorant receptors.</title>
        <authorList>
            <person name="McKenzie S.K."/>
            <person name="Kronauer D.J.C."/>
        </authorList>
    </citation>
    <scope>NUCLEOTIDE SEQUENCE [LARGE SCALE GENOMIC DNA]</scope>
    <source>
        <strain evidence="11">Clonal line C1</strain>
    </source>
</reference>
<dbReference type="GO" id="GO:0005886">
    <property type="term" value="C:plasma membrane"/>
    <property type="evidence" value="ECO:0007669"/>
    <property type="project" value="UniProtKB-SubCell"/>
</dbReference>
<keyword evidence="8" id="KW-0675">Receptor</keyword>
<dbReference type="AlphaFoldDB" id="A0A3L8DIR3"/>